<feature type="region of interest" description="Disordered" evidence="1">
    <location>
        <begin position="207"/>
        <end position="252"/>
    </location>
</feature>
<keyword evidence="3" id="KW-1185">Reference proteome</keyword>
<gene>
    <name evidence="2" type="ORF">MEDL_40059</name>
</gene>
<dbReference type="AlphaFoldDB" id="A0A8S3T0D1"/>
<feature type="compositionally biased region" description="Polar residues" evidence="1">
    <location>
        <begin position="207"/>
        <end position="237"/>
    </location>
</feature>
<name>A0A8S3T0D1_MYTED</name>
<feature type="region of interest" description="Disordered" evidence="1">
    <location>
        <begin position="143"/>
        <end position="175"/>
    </location>
</feature>
<sequence length="252" mass="28271">MTINHQMSLQHRRIQQGTVHQPSGNESSTQERIQPGEQYINHQMESSTQENTAGINASTHQMESSTQENTGGNMHQPSNGSSTQGEYSEEQCINHQMASNTGRIQQGIHNASTIKWVFNRENTAGNNASTIKWVFKYRRIQQGTMHQPSNGSSNRRIQQGTMHQPSNGSSTQWRIQQEQCIKSTQMSLQIRENTAGNNASTIKLSQQENTTGNNDQPSNESSTWRIQQGTMHQPSNEPQHRKNTGNNASTIK</sequence>
<evidence type="ECO:0000313" key="3">
    <source>
        <dbReference type="Proteomes" id="UP000683360"/>
    </source>
</evidence>
<evidence type="ECO:0000313" key="2">
    <source>
        <dbReference type="EMBL" id="CAG2226991.1"/>
    </source>
</evidence>
<dbReference type="Proteomes" id="UP000683360">
    <property type="component" value="Unassembled WGS sequence"/>
</dbReference>
<dbReference type="EMBL" id="CAJPWZ010001948">
    <property type="protein sequence ID" value="CAG2226991.1"/>
    <property type="molecule type" value="Genomic_DNA"/>
</dbReference>
<proteinExistence type="predicted"/>
<feature type="region of interest" description="Disordered" evidence="1">
    <location>
        <begin position="1"/>
        <end position="31"/>
    </location>
</feature>
<feature type="region of interest" description="Disordered" evidence="1">
    <location>
        <begin position="44"/>
        <end position="89"/>
    </location>
</feature>
<protein>
    <submittedName>
        <fullName evidence="2">Uncharacterized protein</fullName>
    </submittedName>
</protein>
<organism evidence="2 3">
    <name type="scientific">Mytilus edulis</name>
    <name type="common">Blue mussel</name>
    <dbReference type="NCBI Taxonomy" id="6550"/>
    <lineage>
        <taxon>Eukaryota</taxon>
        <taxon>Metazoa</taxon>
        <taxon>Spiralia</taxon>
        <taxon>Lophotrochozoa</taxon>
        <taxon>Mollusca</taxon>
        <taxon>Bivalvia</taxon>
        <taxon>Autobranchia</taxon>
        <taxon>Pteriomorphia</taxon>
        <taxon>Mytilida</taxon>
        <taxon>Mytiloidea</taxon>
        <taxon>Mytilidae</taxon>
        <taxon>Mytilinae</taxon>
        <taxon>Mytilus</taxon>
    </lineage>
</organism>
<comment type="caution">
    <text evidence="2">The sequence shown here is derived from an EMBL/GenBank/DDBJ whole genome shotgun (WGS) entry which is preliminary data.</text>
</comment>
<accession>A0A8S3T0D1</accession>
<evidence type="ECO:0000256" key="1">
    <source>
        <dbReference type="SAM" id="MobiDB-lite"/>
    </source>
</evidence>
<reference evidence="2" key="1">
    <citation type="submission" date="2021-03" db="EMBL/GenBank/DDBJ databases">
        <authorList>
            <person name="Bekaert M."/>
        </authorList>
    </citation>
    <scope>NUCLEOTIDE SEQUENCE</scope>
</reference>